<keyword evidence="4" id="KW-1185">Reference proteome</keyword>
<dbReference type="EMBL" id="BONZ01000013">
    <property type="protein sequence ID" value="GIH13103.1"/>
    <property type="molecule type" value="Genomic_DNA"/>
</dbReference>
<sequence length="155" mass="15651">MKTVYCQLPAHIGATFTVSFALPLTSPAARTFVATWSADGWPAQLTAVVSPKLALGRPEAGGGGGGGGRSGDAESDGAGDGEAVAGPRLGATYGSGAREQAARQQATATMVNARQAVGVVRRVIANPSRPVWLGTSNAAQRPRPIAEPGEGRDLS</sequence>
<proteinExistence type="predicted"/>
<reference evidence="3" key="1">
    <citation type="submission" date="2021-01" db="EMBL/GenBank/DDBJ databases">
        <title>Whole genome shotgun sequence of Rugosimonospora africana NBRC 104875.</title>
        <authorList>
            <person name="Komaki H."/>
            <person name="Tamura T."/>
        </authorList>
    </citation>
    <scope>NUCLEOTIDE SEQUENCE</scope>
    <source>
        <strain evidence="3">NBRC 104875</strain>
    </source>
</reference>
<gene>
    <name evidence="3" type="ORF">Raf01_12750</name>
</gene>
<accession>A0A8J3QPK0</accession>
<evidence type="ECO:0000256" key="1">
    <source>
        <dbReference type="SAM" id="MobiDB-lite"/>
    </source>
</evidence>
<feature type="region of interest" description="Disordered" evidence="1">
    <location>
        <begin position="53"/>
        <end position="106"/>
    </location>
</feature>
<evidence type="ECO:0000313" key="3">
    <source>
        <dbReference type="EMBL" id="GIH13103.1"/>
    </source>
</evidence>
<comment type="caution">
    <text evidence="3">The sequence shown here is derived from an EMBL/GenBank/DDBJ whole genome shotgun (WGS) entry which is preliminary data.</text>
</comment>
<dbReference type="AlphaFoldDB" id="A0A8J3QPK0"/>
<keyword evidence="2" id="KW-0732">Signal</keyword>
<name>A0A8J3QPK0_9ACTN</name>
<feature type="compositionally biased region" description="Gly residues" evidence="1">
    <location>
        <begin position="59"/>
        <end position="70"/>
    </location>
</feature>
<organism evidence="3 4">
    <name type="scientific">Rugosimonospora africana</name>
    <dbReference type="NCBI Taxonomy" id="556532"/>
    <lineage>
        <taxon>Bacteria</taxon>
        <taxon>Bacillati</taxon>
        <taxon>Actinomycetota</taxon>
        <taxon>Actinomycetes</taxon>
        <taxon>Micromonosporales</taxon>
        <taxon>Micromonosporaceae</taxon>
        <taxon>Rugosimonospora</taxon>
    </lineage>
</organism>
<dbReference type="Proteomes" id="UP000642748">
    <property type="component" value="Unassembled WGS sequence"/>
</dbReference>
<evidence type="ECO:0000256" key="2">
    <source>
        <dbReference type="SAM" id="SignalP"/>
    </source>
</evidence>
<feature type="chain" id="PRO_5038886934" evidence="2">
    <location>
        <begin position="22"/>
        <end position="155"/>
    </location>
</feature>
<feature type="compositionally biased region" description="Low complexity" evidence="1">
    <location>
        <begin position="97"/>
        <end position="106"/>
    </location>
</feature>
<feature type="region of interest" description="Disordered" evidence="1">
    <location>
        <begin position="129"/>
        <end position="155"/>
    </location>
</feature>
<evidence type="ECO:0000313" key="4">
    <source>
        <dbReference type="Proteomes" id="UP000642748"/>
    </source>
</evidence>
<protein>
    <submittedName>
        <fullName evidence="3">Uncharacterized protein</fullName>
    </submittedName>
</protein>
<feature type="signal peptide" evidence="2">
    <location>
        <begin position="1"/>
        <end position="21"/>
    </location>
</feature>